<dbReference type="OrthoDB" id="9795085at2"/>
<keyword evidence="2" id="KW-1185">Reference proteome</keyword>
<keyword evidence="1" id="KW-0808">Transferase</keyword>
<dbReference type="KEGG" id="cid:P73_1200"/>
<reference evidence="1 2" key="1">
    <citation type="journal article" date="2014" name="Int. J. Syst. Evol. Microbiol.">
        <title>Celeribacter indicus sp. nov., a polycyclic aromatic hydrocarbon-degrading bacterium from deep-sea sediment and reclassification of Huaishuia halophila as Celeribacter halophilus comb. nov.</title>
        <authorList>
            <person name="Lai Q."/>
            <person name="Cao J."/>
            <person name="Yuan J."/>
            <person name="Li F."/>
            <person name="Shao Z."/>
        </authorList>
    </citation>
    <scope>NUCLEOTIDE SEQUENCE [LARGE SCALE GENOMIC DNA]</scope>
    <source>
        <strain evidence="1">P73</strain>
    </source>
</reference>
<dbReference type="GO" id="GO:0032259">
    <property type="term" value="P:methylation"/>
    <property type="evidence" value="ECO:0007669"/>
    <property type="project" value="UniProtKB-KW"/>
</dbReference>
<gene>
    <name evidence="1" type="ORF">P73_1200</name>
</gene>
<dbReference type="HOGENOM" id="CLU_037990_5_2_5"/>
<sequence length="257" mass="27902">MSDWNPARYAEFTDLRLRPALDLLGAVGEVPAGGIVDLGCGAGVVGPFLAARFPGREIVGLDSSPAMREQALETGTYAEVVLDDIATHDLGSGLALIYANAALQWVPDHHALLPRLAQALAPGGWLAVQMPYQHDAPSHVLAREAAHRLAPERFPDTEADPNVLPPRVCFGLLTPFGEARVWMTEYMQPLAPAKGHPVRRFTQATYLRPYLDHFEATGQAVAFLAAYDSALGAAYPLDGAGRAWFPFRRLLLTLRRS</sequence>
<dbReference type="PANTHER" id="PTHR43861">
    <property type="entry name" value="TRANS-ACONITATE 2-METHYLTRANSFERASE-RELATED"/>
    <property type="match status" value="1"/>
</dbReference>
<dbReference type="Proteomes" id="UP000031521">
    <property type="component" value="Chromosome"/>
</dbReference>
<dbReference type="SUPFAM" id="SSF53335">
    <property type="entry name" value="S-adenosyl-L-methionine-dependent methyltransferases"/>
    <property type="match status" value="1"/>
</dbReference>
<keyword evidence="1" id="KW-0489">Methyltransferase</keyword>
<dbReference type="PANTHER" id="PTHR43861:SF1">
    <property type="entry name" value="TRANS-ACONITATE 2-METHYLTRANSFERASE"/>
    <property type="match status" value="1"/>
</dbReference>
<dbReference type="AlphaFoldDB" id="A0A0B5DXS5"/>
<proteinExistence type="predicted"/>
<dbReference type="RefSeq" id="WP_043868896.1">
    <property type="nucleotide sequence ID" value="NZ_CP004393.1"/>
</dbReference>
<dbReference type="InterPro" id="IPR029063">
    <property type="entry name" value="SAM-dependent_MTases_sf"/>
</dbReference>
<evidence type="ECO:0000313" key="1">
    <source>
        <dbReference type="EMBL" id="AJE45915.1"/>
    </source>
</evidence>
<dbReference type="InterPro" id="IPR023149">
    <property type="entry name" value="Trans_acon_MeTrfase_C"/>
</dbReference>
<protein>
    <submittedName>
        <fullName evidence="1">Trans-aconitate 2-methyltransferase</fullName>
    </submittedName>
</protein>
<organism evidence="1 2">
    <name type="scientific">Celeribacter indicus</name>
    <dbReference type="NCBI Taxonomy" id="1208324"/>
    <lineage>
        <taxon>Bacteria</taxon>
        <taxon>Pseudomonadati</taxon>
        <taxon>Pseudomonadota</taxon>
        <taxon>Alphaproteobacteria</taxon>
        <taxon>Rhodobacterales</taxon>
        <taxon>Roseobacteraceae</taxon>
        <taxon>Celeribacter</taxon>
    </lineage>
</organism>
<dbReference type="Gene3D" id="3.40.50.150">
    <property type="entry name" value="Vaccinia Virus protein VP39"/>
    <property type="match status" value="1"/>
</dbReference>
<dbReference type="GO" id="GO:0030798">
    <property type="term" value="F:trans-aconitate 2-methyltransferase activity"/>
    <property type="evidence" value="ECO:0007669"/>
    <property type="project" value="InterPro"/>
</dbReference>
<name>A0A0B5DXS5_9RHOB</name>
<dbReference type="Gene3D" id="1.10.150.290">
    <property type="entry name" value="S-adenosyl-L-methionine-dependent methyltransferases"/>
    <property type="match status" value="1"/>
</dbReference>
<accession>A0A0B5DXS5</accession>
<dbReference type="EMBL" id="CP004393">
    <property type="protein sequence ID" value="AJE45915.1"/>
    <property type="molecule type" value="Genomic_DNA"/>
</dbReference>
<dbReference type="CDD" id="cd02440">
    <property type="entry name" value="AdoMet_MTases"/>
    <property type="match status" value="1"/>
</dbReference>
<dbReference type="STRING" id="1208324.P73_1200"/>
<dbReference type="Pfam" id="PF13489">
    <property type="entry name" value="Methyltransf_23"/>
    <property type="match status" value="1"/>
</dbReference>
<evidence type="ECO:0000313" key="2">
    <source>
        <dbReference type="Proteomes" id="UP000031521"/>
    </source>
</evidence>